<dbReference type="InterPro" id="IPR036390">
    <property type="entry name" value="WH_DNA-bd_sf"/>
</dbReference>
<dbReference type="SUPFAM" id="SSF46785">
    <property type="entry name" value="Winged helix' DNA-binding domain"/>
    <property type="match status" value="1"/>
</dbReference>
<proteinExistence type="predicted"/>
<reference evidence="1" key="1">
    <citation type="journal article" date="2020" name="mSystems">
        <title>Genome- and Community-Level Interaction Insights into Carbon Utilization and Element Cycling Functions of Hydrothermarchaeota in Hydrothermal Sediment.</title>
        <authorList>
            <person name="Zhou Z."/>
            <person name="Liu Y."/>
            <person name="Xu W."/>
            <person name="Pan J."/>
            <person name="Luo Z.H."/>
            <person name="Li M."/>
        </authorList>
    </citation>
    <scope>NUCLEOTIDE SEQUENCE [LARGE SCALE GENOMIC DNA]</scope>
    <source>
        <strain evidence="1">SpSt-794</strain>
    </source>
</reference>
<protein>
    <submittedName>
        <fullName evidence="1">Uncharacterized protein</fullName>
    </submittedName>
</protein>
<organism evidence="1">
    <name type="scientific">Caldisericum exile</name>
    <dbReference type="NCBI Taxonomy" id="693075"/>
    <lineage>
        <taxon>Bacteria</taxon>
        <taxon>Pseudomonadati</taxon>
        <taxon>Caldisericota/Cryosericota group</taxon>
        <taxon>Caldisericota</taxon>
        <taxon>Caldisericia</taxon>
        <taxon>Caldisericales</taxon>
        <taxon>Caldisericaceae</taxon>
        <taxon>Caldisericum</taxon>
    </lineage>
</organism>
<dbReference type="AlphaFoldDB" id="A0A7C4Y6B8"/>
<accession>A0A7C4Y6B8</accession>
<dbReference type="EMBL" id="DTHV01000059">
    <property type="protein sequence ID" value="HGW60184.1"/>
    <property type="molecule type" value="Genomic_DNA"/>
</dbReference>
<comment type="caution">
    <text evidence="1">The sequence shown here is derived from an EMBL/GenBank/DDBJ whole genome shotgun (WGS) entry which is preliminary data.</text>
</comment>
<evidence type="ECO:0000313" key="1">
    <source>
        <dbReference type="EMBL" id="HGW60184.1"/>
    </source>
</evidence>
<gene>
    <name evidence="1" type="ORF">ENV82_01910</name>
</gene>
<name>A0A7C4Y6B8_9BACT</name>
<sequence>MDIEEKISEYLFEYGNTKESDLIGYLQKECGFSDRHIKKVIDKMEKEGKIHRVVHREMKPPSVYLSLHEHIPLEIAKELIRASAEIRKAEFEAISKGERR</sequence>
<dbReference type="Gene3D" id="1.10.10.10">
    <property type="entry name" value="Winged helix-like DNA-binding domain superfamily/Winged helix DNA-binding domain"/>
    <property type="match status" value="1"/>
</dbReference>
<dbReference type="InterPro" id="IPR036388">
    <property type="entry name" value="WH-like_DNA-bd_sf"/>
</dbReference>